<dbReference type="EMBL" id="AP014879">
    <property type="protein sequence ID" value="BAV32424.1"/>
    <property type="molecule type" value="Genomic_DNA"/>
</dbReference>
<evidence type="ECO:0000256" key="6">
    <source>
        <dbReference type="ARBA" id="ARBA00023136"/>
    </source>
</evidence>
<dbReference type="SUPFAM" id="SSF56954">
    <property type="entry name" value="Outer membrane efflux proteins (OEP)"/>
    <property type="match status" value="1"/>
</dbReference>
<evidence type="ECO:0000256" key="2">
    <source>
        <dbReference type="ARBA" id="ARBA00007613"/>
    </source>
</evidence>
<keyword evidence="6" id="KW-0472">Membrane</keyword>
<dbReference type="Pfam" id="PF02321">
    <property type="entry name" value="OEP"/>
    <property type="match status" value="2"/>
</dbReference>
<dbReference type="PANTHER" id="PTHR30026">
    <property type="entry name" value="OUTER MEMBRANE PROTEIN TOLC"/>
    <property type="match status" value="1"/>
</dbReference>
<gene>
    <name evidence="9" type="ORF">SCL_0100</name>
</gene>
<comment type="similarity">
    <text evidence="2">Belongs to the outer membrane factor (OMF) (TC 1.B.17) family.</text>
</comment>
<keyword evidence="8" id="KW-0732">Signal</keyword>
<dbReference type="InterPro" id="IPR003423">
    <property type="entry name" value="OMP_efflux"/>
</dbReference>
<dbReference type="Proteomes" id="UP000243180">
    <property type="component" value="Chromosome"/>
</dbReference>
<keyword evidence="10" id="KW-1185">Reference proteome</keyword>
<proteinExistence type="inferred from homology"/>
<dbReference type="RefSeq" id="WP_096359105.1">
    <property type="nucleotide sequence ID" value="NZ_AP014879.1"/>
</dbReference>
<sequence length="449" mass="48652">MSHRIIRTAALGLMLGLGTQVAAESFDREQAVRHALAHNPELLAMREQVAAAGGRTRAAQGARLPSLGLSYSARSSNNPLDAFADKLNTRSVTTPDFDPARLNHPGTSDLHMTQLALRLPLYAGGRVSASLTSAEEMENHARLQYERARELTAFQTLRAWLNVQAAQEGLAIADDAVKAAQDHARTTAQLAREGRIVVSDKLTAEVNLAAVQSQREQAATRLESARNQLKLAMGLPLETGITLAPAVSGAAADTANAADIETRALANRRDLAAARAVHQAARARVQAARAVHKPSVDFIATSNWYDDNPGFDEHSSSIMGVVSLDLYAGGRHQGGITTALAEEREAQWRVQSLEQTVRHDVREARENLRESRARHATAADNTEHAKENVRLVKQRYGQGRTLLIDLLQAERSHTDARSEELVSRVNLEVGQAALQLAEGTLPLPPEEGQ</sequence>
<keyword evidence="5" id="KW-0812">Transmembrane</keyword>
<dbReference type="GO" id="GO:0015288">
    <property type="term" value="F:porin activity"/>
    <property type="evidence" value="ECO:0007669"/>
    <property type="project" value="TreeGrafter"/>
</dbReference>
<evidence type="ECO:0000256" key="1">
    <source>
        <dbReference type="ARBA" id="ARBA00004442"/>
    </source>
</evidence>
<name>A0A1B4XC68_9GAMM</name>
<evidence type="ECO:0000313" key="10">
    <source>
        <dbReference type="Proteomes" id="UP000243180"/>
    </source>
</evidence>
<keyword evidence="3" id="KW-0813">Transport</keyword>
<comment type="subcellular location">
    <subcellularLocation>
        <location evidence="1">Cell outer membrane</location>
    </subcellularLocation>
</comment>
<organism evidence="9 10">
    <name type="scientific">Sulfuricaulis limicola</name>
    <dbReference type="NCBI Taxonomy" id="1620215"/>
    <lineage>
        <taxon>Bacteria</taxon>
        <taxon>Pseudomonadati</taxon>
        <taxon>Pseudomonadota</taxon>
        <taxon>Gammaproteobacteria</taxon>
        <taxon>Acidiferrobacterales</taxon>
        <taxon>Acidiferrobacteraceae</taxon>
        <taxon>Sulfuricaulis</taxon>
    </lineage>
</organism>
<keyword evidence="4" id="KW-1134">Transmembrane beta strand</keyword>
<feature type="signal peptide" evidence="8">
    <location>
        <begin position="1"/>
        <end position="22"/>
    </location>
</feature>
<dbReference type="GO" id="GO:0015562">
    <property type="term" value="F:efflux transmembrane transporter activity"/>
    <property type="evidence" value="ECO:0007669"/>
    <property type="project" value="InterPro"/>
</dbReference>
<feature type="chain" id="PRO_5008572255" evidence="8">
    <location>
        <begin position="23"/>
        <end position="449"/>
    </location>
</feature>
<dbReference type="InParanoid" id="A0A1B4XC68"/>
<dbReference type="AlphaFoldDB" id="A0A1B4XC68"/>
<evidence type="ECO:0000313" key="9">
    <source>
        <dbReference type="EMBL" id="BAV32424.1"/>
    </source>
</evidence>
<dbReference type="PANTHER" id="PTHR30026:SF21">
    <property type="entry name" value="SLR1270 PROTEIN"/>
    <property type="match status" value="1"/>
</dbReference>
<dbReference type="Gene3D" id="1.20.1600.10">
    <property type="entry name" value="Outer membrane efflux proteins (OEP)"/>
    <property type="match status" value="1"/>
</dbReference>
<dbReference type="OrthoDB" id="7061402at2"/>
<protein>
    <submittedName>
        <fullName evidence="9">Transporter</fullName>
    </submittedName>
</protein>
<keyword evidence="7" id="KW-0998">Cell outer membrane</keyword>
<evidence type="ECO:0000256" key="4">
    <source>
        <dbReference type="ARBA" id="ARBA00022452"/>
    </source>
</evidence>
<reference evidence="9 10" key="1">
    <citation type="submission" date="2015-05" db="EMBL/GenBank/DDBJ databases">
        <title>Complete genome sequence of a sulfur-oxidizing gammaproteobacterium strain HA5.</title>
        <authorList>
            <person name="Miura A."/>
            <person name="Kojima H."/>
            <person name="Fukui M."/>
        </authorList>
    </citation>
    <scope>NUCLEOTIDE SEQUENCE [LARGE SCALE GENOMIC DNA]</scope>
    <source>
        <strain evidence="9 10">HA5</strain>
    </source>
</reference>
<dbReference type="KEGG" id="slim:SCL_0100"/>
<dbReference type="GO" id="GO:0009279">
    <property type="term" value="C:cell outer membrane"/>
    <property type="evidence" value="ECO:0007669"/>
    <property type="project" value="UniProtKB-SubCell"/>
</dbReference>
<dbReference type="InterPro" id="IPR051906">
    <property type="entry name" value="TolC-like"/>
</dbReference>
<evidence type="ECO:0000256" key="8">
    <source>
        <dbReference type="SAM" id="SignalP"/>
    </source>
</evidence>
<evidence type="ECO:0000256" key="3">
    <source>
        <dbReference type="ARBA" id="ARBA00022448"/>
    </source>
</evidence>
<evidence type="ECO:0000256" key="7">
    <source>
        <dbReference type="ARBA" id="ARBA00023237"/>
    </source>
</evidence>
<dbReference type="GO" id="GO:1990281">
    <property type="term" value="C:efflux pump complex"/>
    <property type="evidence" value="ECO:0007669"/>
    <property type="project" value="TreeGrafter"/>
</dbReference>
<evidence type="ECO:0000256" key="5">
    <source>
        <dbReference type="ARBA" id="ARBA00022692"/>
    </source>
</evidence>
<accession>A0A1B4XC68</accession>